<dbReference type="InterPro" id="IPR024548">
    <property type="entry name" value="Cu2_monoox_C"/>
</dbReference>
<dbReference type="Pfam" id="PF03712">
    <property type="entry name" value="Cu2_monoox_C"/>
    <property type="match status" value="1"/>
</dbReference>
<name>A0AAE0W9K1_9BIVA</name>
<comment type="caution">
    <text evidence="7">The sequence shown here is derived from an EMBL/GenBank/DDBJ whole genome shotgun (WGS) entry which is preliminary data.</text>
</comment>
<evidence type="ECO:0000259" key="4">
    <source>
        <dbReference type="Pfam" id="PF01082"/>
    </source>
</evidence>
<keyword evidence="1" id="KW-1015">Disulfide bond</keyword>
<organism evidence="7 8">
    <name type="scientific">Potamilus streckersoni</name>
    <dbReference type="NCBI Taxonomy" id="2493646"/>
    <lineage>
        <taxon>Eukaryota</taxon>
        <taxon>Metazoa</taxon>
        <taxon>Spiralia</taxon>
        <taxon>Lophotrochozoa</taxon>
        <taxon>Mollusca</taxon>
        <taxon>Bivalvia</taxon>
        <taxon>Autobranchia</taxon>
        <taxon>Heteroconchia</taxon>
        <taxon>Palaeoheterodonta</taxon>
        <taxon>Unionida</taxon>
        <taxon>Unionoidea</taxon>
        <taxon>Unionidae</taxon>
        <taxon>Ambleminae</taxon>
        <taxon>Lampsilini</taxon>
        <taxon>Potamilus</taxon>
    </lineage>
</organism>
<keyword evidence="2" id="KW-0325">Glycoprotein</keyword>
<dbReference type="Gene3D" id="2.60.120.310">
    <property type="entry name" value="Copper type II, ascorbate-dependent monooxygenase, N-terminal domain"/>
    <property type="match status" value="1"/>
</dbReference>
<keyword evidence="3" id="KW-0732">Signal</keyword>
<dbReference type="Gene3D" id="2.60.120.230">
    <property type="match status" value="1"/>
</dbReference>
<evidence type="ECO:0000313" key="8">
    <source>
        <dbReference type="Proteomes" id="UP001195483"/>
    </source>
</evidence>
<evidence type="ECO:0000259" key="6">
    <source>
        <dbReference type="Pfam" id="PF24784"/>
    </source>
</evidence>
<evidence type="ECO:0000313" key="7">
    <source>
        <dbReference type="EMBL" id="KAK3605265.1"/>
    </source>
</evidence>
<dbReference type="EMBL" id="JAEAOA010002204">
    <property type="protein sequence ID" value="KAK3605265.1"/>
    <property type="molecule type" value="Genomic_DNA"/>
</dbReference>
<evidence type="ECO:0000256" key="3">
    <source>
        <dbReference type="SAM" id="SignalP"/>
    </source>
</evidence>
<dbReference type="SUPFAM" id="SSF49742">
    <property type="entry name" value="PHM/PNGase F"/>
    <property type="match status" value="2"/>
</dbReference>
<dbReference type="InterPro" id="IPR057626">
    <property type="entry name" value="S-S_Temptin"/>
</dbReference>
<dbReference type="InterPro" id="IPR000323">
    <property type="entry name" value="Cu2_ascorb_mOase_N"/>
</dbReference>
<dbReference type="PANTHER" id="PTHR10157:SF23">
    <property type="entry name" value="MOXD1 HOMOLOG 1"/>
    <property type="match status" value="1"/>
</dbReference>
<sequence>MRYLAFMMCVISLLEGIRGYQMFQERIPNGEIVPNPCKANYIWHGVGHKNALGGGERNPFGLAFDAVGEQWTKALCMQDSDGDGKTNGDELGDPNCIWTKGQSPSRSSGLSHPGVCEPMNSTLCAGMNNWVDCHVDEFQCDAINDNEIRNITVRFPKTEVPPKETTYKCMVFDLPQDGDFHLVASKVLLDNVNVMHHILIFGCTNTSNSSIPLNRPYDCAMSPGAECSDIIGTWTVGASGECYHESSGIRIGLNSYRRAAFQFHWNNRAMVNGTTDSSGMTLYYTPNLRAYDAGILVVGQAYLYIPPGETAVTAIGTCPGECTREMMKNKIYIIAAANHMHYLGKQQRIELLRNGSKVQDVTFDERYSYDTPVVHRHDNPIEVRPGDELKTTCVFKSTSRYKTTIFGEDTSKEMCLGFITYYPKGNFPNPKCSQWNSVSMCDWRKDVIQGCRHKDIFNISIPESAAIFKYVMENCAPLGTCQKECLGAVKEVKNHPCFQGDMDKLQRMKAVSMENPALKSTLLEFFAALDSCNVNLALGAAGLNGMATNFTTSDGSRVSSEAGFVWKIKTLLMLSSFAIWKYF</sequence>
<dbReference type="Pfam" id="PF24784">
    <property type="entry name" value="Temptin_C"/>
    <property type="match status" value="1"/>
</dbReference>
<dbReference type="GO" id="GO:0005507">
    <property type="term" value="F:copper ion binding"/>
    <property type="evidence" value="ECO:0007669"/>
    <property type="project" value="InterPro"/>
</dbReference>
<evidence type="ECO:0000256" key="2">
    <source>
        <dbReference type="ARBA" id="ARBA00023180"/>
    </source>
</evidence>
<dbReference type="PANTHER" id="PTHR10157">
    <property type="entry name" value="DOPAMINE BETA HYDROXYLASE RELATED"/>
    <property type="match status" value="1"/>
</dbReference>
<dbReference type="AlphaFoldDB" id="A0AAE0W9K1"/>
<protein>
    <recommendedName>
        <fullName evidence="9">Temptin</fullName>
    </recommendedName>
</protein>
<feature type="domain" description="Copper type II ascorbate-dependent monooxygenase C-terminal" evidence="5">
    <location>
        <begin position="291"/>
        <end position="426"/>
    </location>
</feature>
<reference evidence="7" key="3">
    <citation type="submission" date="2023-05" db="EMBL/GenBank/DDBJ databases">
        <authorList>
            <person name="Smith C.H."/>
        </authorList>
    </citation>
    <scope>NUCLEOTIDE SEQUENCE</scope>
    <source>
        <strain evidence="7">CHS0354</strain>
        <tissue evidence="7">Mantle</tissue>
    </source>
</reference>
<feature type="chain" id="PRO_5042001319" description="Temptin" evidence="3">
    <location>
        <begin position="20"/>
        <end position="583"/>
    </location>
</feature>
<evidence type="ECO:0000256" key="1">
    <source>
        <dbReference type="ARBA" id="ARBA00023157"/>
    </source>
</evidence>
<dbReference type="InterPro" id="IPR036939">
    <property type="entry name" value="Cu2_ascorb_mOase_N_sf"/>
</dbReference>
<keyword evidence="8" id="KW-1185">Reference proteome</keyword>
<dbReference type="Proteomes" id="UP001195483">
    <property type="component" value="Unassembled WGS sequence"/>
</dbReference>
<reference evidence="7" key="2">
    <citation type="journal article" date="2021" name="Genome Biol. Evol.">
        <title>Developing a high-quality reference genome for a parasitic bivalve with doubly uniparental inheritance (Bivalvia: Unionida).</title>
        <authorList>
            <person name="Smith C.H."/>
        </authorList>
    </citation>
    <scope>NUCLEOTIDE SEQUENCE</scope>
    <source>
        <strain evidence="7">CHS0354</strain>
        <tissue evidence="7">Mantle</tissue>
    </source>
</reference>
<dbReference type="InterPro" id="IPR000945">
    <property type="entry name" value="DBH-like"/>
</dbReference>
<reference evidence="7" key="1">
    <citation type="journal article" date="2021" name="Genome Biol. Evol.">
        <title>A High-Quality Reference Genome for a Parasitic Bivalve with Doubly Uniparental Inheritance (Bivalvia: Unionida).</title>
        <authorList>
            <person name="Smith C.H."/>
        </authorList>
    </citation>
    <scope>NUCLEOTIDE SEQUENCE</scope>
    <source>
        <strain evidence="7">CHS0354</strain>
    </source>
</reference>
<proteinExistence type="predicted"/>
<gene>
    <name evidence="7" type="ORF">CHS0354_037666</name>
</gene>
<dbReference type="InterPro" id="IPR014784">
    <property type="entry name" value="Cu2_ascorb_mOase-like_C"/>
</dbReference>
<feature type="signal peptide" evidence="3">
    <location>
        <begin position="1"/>
        <end position="19"/>
    </location>
</feature>
<accession>A0AAE0W9K1</accession>
<feature type="domain" description="Copper type II ascorbate-dependent monooxygenase N-terminal" evidence="4">
    <location>
        <begin position="152"/>
        <end position="269"/>
    </location>
</feature>
<evidence type="ECO:0008006" key="9">
    <source>
        <dbReference type="Google" id="ProtNLM"/>
    </source>
</evidence>
<evidence type="ECO:0000259" key="5">
    <source>
        <dbReference type="Pfam" id="PF03712"/>
    </source>
</evidence>
<dbReference type="InterPro" id="IPR008977">
    <property type="entry name" value="PHM/PNGase_F_dom_sf"/>
</dbReference>
<dbReference type="GO" id="GO:0004500">
    <property type="term" value="F:dopamine beta-monooxygenase activity"/>
    <property type="evidence" value="ECO:0007669"/>
    <property type="project" value="InterPro"/>
</dbReference>
<dbReference type="Pfam" id="PF01082">
    <property type="entry name" value="Cu2_monooxygen"/>
    <property type="match status" value="1"/>
</dbReference>
<feature type="domain" description="Temptin Cys/Cys disulfide" evidence="6">
    <location>
        <begin position="18"/>
        <end position="115"/>
    </location>
</feature>